<dbReference type="AlphaFoldDB" id="X1SM37"/>
<gene>
    <name evidence="1" type="ORF">S12H4_22960</name>
</gene>
<evidence type="ECO:0000313" key="1">
    <source>
        <dbReference type="EMBL" id="GAI80216.1"/>
    </source>
</evidence>
<dbReference type="SUPFAM" id="SSF50447">
    <property type="entry name" value="Translation proteins"/>
    <property type="match status" value="1"/>
</dbReference>
<name>X1SM37_9ZZZZ</name>
<comment type="caution">
    <text evidence="1">The sequence shown here is derived from an EMBL/GenBank/DDBJ whole genome shotgun (WGS) entry which is preliminary data.</text>
</comment>
<reference evidence="1" key="1">
    <citation type="journal article" date="2014" name="Front. Microbiol.">
        <title>High frequency of phylogenetically diverse reductive dehalogenase-homologous genes in deep subseafloor sedimentary metagenomes.</title>
        <authorList>
            <person name="Kawai M."/>
            <person name="Futagami T."/>
            <person name="Toyoda A."/>
            <person name="Takaki Y."/>
            <person name="Nishi S."/>
            <person name="Hori S."/>
            <person name="Arai W."/>
            <person name="Tsubouchi T."/>
            <person name="Morono Y."/>
            <person name="Uchiyama I."/>
            <person name="Ito T."/>
            <person name="Fujiyama A."/>
            <person name="Inagaki F."/>
            <person name="Takami H."/>
        </authorList>
    </citation>
    <scope>NUCLEOTIDE SEQUENCE</scope>
    <source>
        <strain evidence="1">Expedition CK06-06</strain>
    </source>
</reference>
<accession>X1SM37</accession>
<proteinExistence type="predicted"/>
<protein>
    <submittedName>
        <fullName evidence="1">Uncharacterized protein</fullName>
    </submittedName>
</protein>
<dbReference type="InterPro" id="IPR009000">
    <property type="entry name" value="Transl_B-barrel_sf"/>
</dbReference>
<dbReference type="EMBL" id="BARW01012086">
    <property type="protein sequence ID" value="GAI80216.1"/>
    <property type="molecule type" value="Genomic_DNA"/>
</dbReference>
<sequence length="51" mass="5805">IIIGKTTGLKKSKVESLEINKRSIQKAKKGKEVGLQLPRVRKNDEVYKIIK</sequence>
<organism evidence="1">
    <name type="scientific">marine sediment metagenome</name>
    <dbReference type="NCBI Taxonomy" id="412755"/>
    <lineage>
        <taxon>unclassified sequences</taxon>
        <taxon>metagenomes</taxon>
        <taxon>ecological metagenomes</taxon>
    </lineage>
</organism>
<feature type="non-terminal residue" evidence="1">
    <location>
        <position position="1"/>
    </location>
</feature>